<feature type="region of interest" description="Disordered" evidence="2">
    <location>
        <begin position="395"/>
        <end position="433"/>
    </location>
</feature>
<feature type="compositionally biased region" description="Basic and acidic residues" evidence="2">
    <location>
        <begin position="417"/>
        <end position="433"/>
    </location>
</feature>
<gene>
    <name evidence="3" type="ORF">BUALT_Bualt18G0023900</name>
</gene>
<dbReference type="Proteomes" id="UP000826271">
    <property type="component" value="Unassembled WGS sequence"/>
</dbReference>
<feature type="region of interest" description="Disordered" evidence="2">
    <location>
        <begin position="356"/>
        <end position="379"/>
    </location>
</feature>
<organism evidence="3 4">
    <name type="scientific">Buddleja alternifolia</name>
    <dbReference type="NCBI Taxonomy" id="168488"/>
    <lineage>
        <taxon>Eukaryota</taxon>
        <taxon>Viridiplantae</taxon>
        <taxon>Streptophyta</taxon>
        <taxon>Embryophyta</taxon>
        <taxon>Tracheophyta</taxon>
        <taxon>Spermatophyta</taxon>
        <taxon>Magnoliopsida</taxon>
        <taxon>eudicotyledons</taxon>
        <taxon>Gunneridae</taxon>
        <taxon>Pentapetalae</taxon>
        <taxon>asterids</taxon>
        <taxon>lamiids</taxon>
        <taxon>Lamiales</taxon>
        <taxon>Scrophulariaceae</taxon>
        <taxon>Buddlejeae</taxon>
        <taxon>Buddleja</taxon>
    </lineage>
</organism>
<dbReference type="EMBL" id="WHWC01000018">
    <property type="protein sequence ID" value="KAG8364682.1"/>
    <property type="molecule type" value="Genomic_DNA"/>
</dbReference>
<comment type="caution">
    <text evidence="3">The sequence shown here is derived from an EMBL/GenBank/DDBJ whole genome shotgun (WGS) entry which is preliminary data.</text>
</comment>
<dbReference type="AlphaFoldDB" id="A0AAV6WBC2"/>
<comment type="similarity">
    <text evidence="1">Belongs to the IST1 family.</text>
</comment>
<evidence type="ECO:0000256" key="2">
    <source>
        <dbReference type="SAM" id="MobiDB-lite"/>
    </source>
</evidence>
<dbReference type="InterPro" id="IPR042277">
    <property type="entry name" value="IST1-like"/>
</dbReference>
<feature type="compositionally biased region" description="Basic residues" evidence="2">
    <location>
        <begin position="407"/>
        <end position="416"/>
    </location>
</feature>
<name>A0AAV6WBC2_9LAMI</name>
<dbReference type="GO" id="GO:0015031">
    <property type="term" value="P:protein transport"/>
    <property type="evidence" value="ECO:0007669"/>
    <property type="project" value="InterPro"/>
</dbReference>
<dbReference type="Pfam" id="PF03398">
    <property type="entry name" value="Ist1"/>
    <property type="match status" value="1"/>
</dbReference>
<dbReference type="PANTHER" id="PTHR12161">
    <property type="entry name" value="IST1 FAMILY MEMBER"/>
    <property type="match status" value="1"/>
</dbReference>
<dbReference type="PANTHER" id="PTHR12161:SF44">
    <property type="entry name" value="REGULATOR OF VPS4 ACTIVITY IN THE MVB PATHWAY PROTEIN"/>
    <property type="match status" value="1"/>
</dbReference>
<evidence type="ECO:0000313" key="3">
    <source>
        <dbReference type="EMBL" id="KAG8364682.1"/>
    </source>
</evidence>
<sequence>MFDILFGWRKASKCKKLIKRVQCRLKLLKNKRCCIVKQLRDDIAQLLKYGLHQTAFQRVDQLIKDQNIVQVYELLDQFCEFIIISLPYIRKHKDCPNDINEAASTLVFSSARFGDLPELLCIRKLFGERYGQRFVMAALELLPGNLVDHQIKEKLYMKKLSDDDKYRLLDEIASSYIEPGLLLLEYKPELLEEQATKSDVQIHNDNEASELQHYNVTKAEGKIIHMDSPRDNEQILKEQSHGLGKEPVFPNAIQTSDPVEGVKLVKAADCIEMDKFTIVGYKSLQCEGITEESSSETSPQQPEELIYLDDIEEFVSPVAKDGNIQDQRLFVFKSFGIPSKEKTDYGIDQNKLSHVKSVSRSLRKTEKTSRKRLRRRSSSQEYRILTDTECAAYYGASDETSPDNKRKSYGHRRDRRNKSSDFVKVRSTKGRDNEEKCSIENPCFCIRGEENQPAYLRAMTMPNERPNESCIDNIFRSNSYPFEQPHVNGYSSCRHIHPKLPDYDELAAKFMELKKANLENKQRSS</sequence>
<evidence type="ECO:0000256" key="1">
    <source>
        <dbReference type="ARBA" id="ARBA00005536"/>
    </source>
</evidence>
<reference evidence="3" key="1">
    <citation type="submission" date="2019-10" db="EMBL/GenBank/DDBJ databases">
        <authorList>
            <person name="Zhang R."/>
            <person name="Pan Y."/>
            <person name="Wang J."/>
            <person name="Ma R."/>
            <person name="Yu S."/>
        </authorList>
    </citation>
    <scope>NUCLEOTIDE SEQUENCE</scope>
    <source>
        <strain evidence="3">LA-IB0</strain>
        <tissue evidence="3">Leaf</tissue>
    </source>
</reference>
<proteinExistence type="inferred from homology"/>
<evidence type="ECO:0000313" key="4">
    <source>
        <dbReference type="Proteomes" id="UP000826271"/>
    </source>
</evidence>
<dbReference type="FunFam" id="1.20.1260.60:FF:000002">
    <property type="entry name" value="Vacuolar protein sorting-associated protein IST1"/>
    <property type="match status" value="1"/>
</dbReference>
<protein>
    <submittedName>
        <fullName evidence="3">Uncharacterized protein</fullName>
    </submittedName>
</protein>
<keyword evidence="4" id="KW-1185">Reference proteome</keyword>
<dbReference type="Gene3D" id="1.20.1260.60">
    <property type="entry name" value="Vacuolar protein sorting-associated protein Ist1"/>
    <property type="match status" value="1"/>
</dbReference>
<dbReference type="InterPro" id="IPR005061">
    <property type="entry name" value="Ist1"/>
</dbReference>
<accession>A0AAV6WBC2</accession>